<evidence type="ECO:0000256" key="4">
    <source>
        <dbReference type="HAMAP-Rule" id="MF_01925"/>
    </source>
</evidence>
<evidence type="ECO:0000313" key="9">
    <source>
        <dbReference type="EMBL" id="GLQ63482.1"/>
    </source>
</evidence>
<evidence type="ECO:0000256" key="6">
    <source>
        <dbReference type="PIRSR" id="PIRSR000193-1"/>
    </source>
</evidence>
<keyword evidence="4" id="KW-0028">Amino-acid biosynthesis</keyword>
<accession>A0AAV5NHT6</accession>
<comment type="similarity">
    <text evidence="1 4">Belongs to the pyrroline-5-carboxylate reductase family.</text>
</comment>
<comment type="catalytic activity">
    <reaction evidence="4">
        <text>L-proline + NAD(+) = (S)-1-pyrroline-5-carboxylate + NADH + 2 H(+)</text>
        <dbReference type="Rhea" id="RHEA:14105"/>
        <dbReference type="ChEBI" id="CHEBI:15378"/>
        <dbReference type="ChEBI" id="CHEBI:17388"/>
        <dbReference type="ChEBI" id="CHEBI:57540"/>
        <dbReference type="ChEBI" id="CHEBI:57945"/>
        <dbReference type="ChEBI" id="CHEBI:60039"/>
        <dbReference type="EC" id="1.5.1.2"/>
    </reaction>
</comment>
<evidence type="ECO:0000256" key="2">
    <source>
        <dbReference type="ARBA" id="ARBA00022857"/>
    </source>
</evidence>
<dbReference type="InterPro" id="IPR008927">
    <property type="entry name" value="6-PGluconate_DH-like_C_sf"/>
</dbReference>
<dbReference type="HAMAP" id="MF_01925">
    <property type="entry name" value="P5C_reductase"/>
    <property type="match status" value="1"/>
</dbReference>
<keyword evidence="2 4" id="KW-0521">NADP</keyword>
<dbReference type="Pfam" id="PF03807">
    <property type="entry name" value="F420_oxidored"/>
    <property type="match status" value="1"/>
</dbReference>
<comment type="catalytic activity">
    <reaction evidence="4">
        <text>L-proline + NADP(+) = (S)-1-pyrroline-5-carboxylate + NADPH + 2 H(+)</text>
        <dbReference type="Rhea" id="RHEA:14109"/>
        <dbReference type="ChEBI" id="CHEBI:15378"/>
        <dbReference type="ChEBI" id="CHEBI:17388"/>
        <dbReference type="ChEBI" id="CHEBI:57783"/>
        <dbReference type="ChEBI" id="CHEBI:58349"/>
        <dbReference type="ChEBI" id="CHEBI:60039"/>
        <dbReference type="EC" id="1.5.1.2"/>
    </reaction>
</comment>
<protein>
    <recommendedName>
        <fullName evidence="4 5">Pyrroline-5-carboxylate reductase</fullName>
        <shortName evidence="4">P5C reductase</shortName>
        <shortName evidence="4">P5CR</shortName>
        <ecNumber evidence="4 5">1.5.1.2</ecNumber>
    </recommendedName>
    <alternativeName>
        <fullName evidence="4">PCA reductase</fullName>
    </alternativeName>
</protein>
<reference evidence="10" key="1">
    <citation type="journal article" date="2019" name="Int. J. Syst. Evol. Microbiol.">
        <title>The Global Catalogue of Microorganisms (GCM) 10K type strain sequencing project: providing services to taxonomists for standard genome sequencing and annotation.</title>
        <authorList>
            <consortium name="The Broad Institute Genomics Platform"/>
            <consortium name="The Broad Institute Genome Sequencing Center for Infectious Disease"/>
            <person name="Wu L."/>
            <person name="Ma J."/>
        </authorList>
    </citation>
    <scope>NUCLEOTIDE SEQUENCE [LARGE SCALE GENOMIC DNA]</scope>
    <source>
        <strain evidence="10">NBRC 3267</strain>
    </source>
</reference>
<dbReference type="Proteomes" id="UP001156614">
    <property type="component" value="Unassembled WGS sequence"/>
</dbReference>
<evidence type="ECO:0000256" key="3">
    <source>
        <dbReference type="ARBA" id="ARBA00023002"/>
    </source>
</evidence>
<evidence type="ECO:0000256" key="1">
    <source>
        <dbReference type="ARBA" id="ARBA00005525"/>
    </source>
</evidence>
<dbReference type="InterPro" id="IPR036291">
    <property type="entry name" value="NAD(P)-bd_dom_sf"/>
</dbReference>
<organism evidence="9 10">
    <name type="scientific">Gluconobacter cerinus</name>
    <dbReference type="NCBI Taxonomy" id="38307"/>
    <lineage>
        <taxon>Bacteria</taxon>
        <taxon>Pseudomonadati</taxon>
        <taxon>Pseudomonadota</taxon>
        <taxon>Alphaproteobacteria</taxon>
        <taxon>Acetobacterales</taxon>
        <taxon>Acetobacteraceae</taxon>
        <taxon>Gluconobacter</taxon>
    </lineage>
</organism>
<feature type="domain" description="Pyrroline-5-carboxylate reductase catalytic N-terminal" evidence="7">
    <location>
        <begin position="9"/>
        <end position="100"/>
    </location>
</feature>
<dbReference type="GO" id="GO:0055129">
    <property type="term" value="P:L-proline biosynthetic process"/>
    <property type="evidence" value="ECO:0007669"/>
    <property type="project" value="UniProtKB-UniRule"/>
</dbReference>
<dbReference type="EC" id="1.5.1.2" evidence="4 5"/>
<dbReference type="EMBL" id="BSNU01000003">
    <property type="protein sequence ID" value="GLQ63482.1"/>
    <property type="molecule type" value="Genomic_DNA"/>
</dbReference>
<dbReference type="Gene3D" id="1.10.3730.10">
    <property type="entry name" value="ProC C-terminal domain-like"/>
    <property type="match status" value="1"/>
</dbReference>
<dbReference type="AlphaFoldDB" id="A0AAV5NHT6"/>
<dbReference type="PANTHER" id="PTHR11645">
    <property type="entry name" value="PYRROLINE-5-CARBOXYLATE REDUCTASE"/>
    <property type="match status" value="1"/>
</dbReference>
<dbReference type="NCBIfam" id="TIGR00112">
    <property type="entry name" value="proC"/>
    <property type="match status" value="1"/>
</dbReference>
<keyword evidence="10" id="KW-1185">Reference proteome</keyword>
<dbReference type="RefSeq" id="WP_167386114.1">
    <property type="nucleotide sequence ID" value="NZ_BEWM01000002.1"/>
</dbReference>
<evidence type="ECO:0000259" key="8">
    <source>
        <dbReference type="Pfam" id="PF14748"/>
    </source>
</evidence>
<dbReference type="InterPro" id="IPR000304">
    <property type="entry name" value="Pyrroline-COOH_reductase"/>
</dbReference>
<keyword evidence="3 4" id="KW-0560">Oxidoreductase</keyword>
<comment type="function">
    <text evidence="4">Catalyzes the reduction of 1-pyrroline-5-carboxylate (PCA) to L-proline.</text>
</comment>
<comment type="pathway">
    <text evidence="4">Amino-acid biosynthesis; L-proline biosynthesis; L-proline from L-glutamate 5-semialdehyde: step 1/1.</text>
</comment>
<evidence type="ECO:0000259" key="7">
    <source>
        <dbReference type="Pfam" id="PF03807"/>
    </source>
</evidence>
<dbReference type="GeneID" id="89649925"/>
<dbReference type="InterPro" id="IPR028939">
    <property type="entry name" value="P5C_Rdtase_cat_N"/>
</dbReference>
<feature type="binding site" evidence="6">
    <location>
        <begin position="69"/>
        <end position="72"/>
    </location>
    <ligand>
        <name>NADP(+)</name>
        <dbReference type="ChEBI" id="CHEBI:58349"/>
    </ligand>
</feature>
<dbReference type="PANTHER" id="PTHR11645:SF0">
    <property type="entry name" value="PYRROLINE-5-CARBOXYLATE REDUCTASE 3"/>
    <property type="match status" value="1"/>
</dbReference>
<dbReference type="SUPFAM" id="SSF48179">
    <property type="entry name" value="6-phosphogluconate dehydrogenase C-terminal domain-like"/>
    <property type="match status" value="1"/>
</dbReference>
<dbReference type="InterPro" id="IPR029036">
    <property type="entry name" value="P5CR_dimer"/>
</dbReference>
<sequence length="275" mass="28196">MTLPSTPSILLVGCGKLGGALLDGWLASPTPPHIIVVDRHRSSSDDTFSVVRAASDIPSTFTPDIIVLAVKPATAEDAISALGESLGSRMKKAALLSVMAGRTCAALSDATSKSGATLPILRAMPNTPSAIGAGISGFYASPQATEEQTSLCHELLFAVGDVVRVDSEEDLLAVTAVSGSGPAYVFLLAELLEKAGEAHGLSQTTARRLARGTIYGAGRMLDDMPDDAADLRKAVTSPNGTTAAALNVLMAPDAWPSNISKAIDAATKRADELAG</sequence>
<feature type="domain" description="Pyrroline-5-carboxylate reductase dimerisation" evidence="8">
    <location>
        <begin position="168"/>
        <end position="273"/>
    </location>
</feature>
<dbReference type="Pfam" id="PF14748">
    <property type="entry name" value="P5CR_dimer"/>
    <property type="match status" value="1"/>
</dbReference>
<keyword evidence="4" id="KW-0641">Proline biosynthesis</keyword>
<dbReference type="GO" id="GO:0004735">
    <property type="term" value="F:pyrroline-5-carboxylate reductase activity"/>
    <property type="evidence" value="ECO:0007669"/>
    <property type="project" value="UniProtKB-UniRule"/>
</dbReference>
<name>A0AAV5NHT6_9PROT</name>
<comment type="subcellular location">
    <subcellularLocation>
        <location evidence="4">Cytoplasm</location>
    </subcellularLocation>
</comment>
<dbReference type="SUPFAM" id="SSF51735">
    <property type="entry name" value="NAD(P)-binding Rossmann-fold domains"/>
    <property type="match status" value="1"/>
</dbReference>
<evidence type="ECO:0000256" key="5">
    <source>
        <dbReference type="NCBIfam" id="TIGR00112"/>
    </source>
</evidence>
<dbReference type="PIRSF" id="PIRSF000193">
    <property type="entry name" value="Pyrrol-5-carb_rd"/>
    <property type="match status" value="1"/>
</dbReference>
<proteinExistence type="inferred from homology"/>
<dbReference type="GO" id="GO:0005737">
    <property type="term" value="C:cytoplasm"/>
    <property type="evidence" value="ECO:0007669"/>
    <property type="project" value="UniProtKB-SubCell"/>
</dbReference>
<dbReference type="FunFam" id="1.10.3730.10:FF:000001">
    <property type="entry name" value="Pyrroline-5-carboxylate reductase"/>
    <property type="match status" value="1"/>
</dbReference>
<gene>
    <name evidence="4 9" type="primary">proC</name>
    <name evidence="9" type="ORF">GCM10007867_23270</name>
</gene>
<dbReference type="Gene3D" id="3.40.50.720">
    <property type="entry name" value="NAD(P)-binding Rossmann-like Domain"/>
    <property type="match status" value="1"/>
</dbReference>
<evidence type="ECO:0000313" key="10">
    <source>
        <dbReference type="Proteomes" id="UP001156614"/>
    </source>
</evidence>
<keyword evidence="4" id="KW-0963">Cytoplasm</keyword>
<comment type="caution">
    <text evidence="9">The sequence shown here is derived from an EMBL/GenBank/DDBJ whole genome shotgun (WGS) entry which is preliminary data.</text>
</comment>